<reference evidence="1" key="2">
    <citation type="journal article" date="2019" name="IMA Fungus">
        <title>Genome sequencing and comparison of five Tilletia species to identify candidate genes for the detection of regulated species infecting wheat.</title>
        <authorList>
            <person name="Nguyen H.D.T."/>
            <person name="Sultana T."/>
            <person name="Kesanakurti P."/>
            <person name="Hambleton S."/>
        </authorList>
    </citation>
    <scope>NUCLEOTIDE SEQUENCE</scope>
    <source>
        <strain evidence="1">DAOMC 238032</strain>
    </source>
</reference>
<organism evidence="1 2">
    <name type="scientific">Tilletia caries</name>
    <name type="common">wheat bunt fungus</name>
    <dbReference type="NCBI Taxonomy" id="13290"/>
    <lineage>
        <taxon>Eukaryota</taxon>
        <taxon>Fungi</taxon>
        <taxon>Dikarya</taxon>
        <taxon>Basidiomycota</taxon>
        <taxon>Ustilaginomycotina</taxon>
        <taxon>Exobasidiomycetes</taxon>
        <taxon>Tilletiales</taxon>
        <taxon>Tilletiaceae</taxon>
        <taxon>Tilletia</taxon>
    </lineage>
</organism>
<dbReference type="PANTHER" id="PTHR33481:SF1">
    <property type="entry name" value="ENDONUCLEASE_EXONUCLEASE_PHOSPHATASE DOMAIN-CONTAINING PROTEIN-RELATED"/>
    <property type="match status" value="1"/>
</dbReference>
<dbReference type="Proteomes" id="UP000077671">
    <property type="component" value="Unassembled WGS sequence"/>
</dbReference>
<dbReference type="SUPFAM" id="SSF56672">
    <property type="entry name" value="DNA/RNA polymerases"/>
    <property type="match status" value="1"/>
</dbReference>
<feature type="non-terminal residue" evidence="1">
    <location>
        <position position="161"/>
    </location>
</feature>
<reference evidence="1" key="1">
    <citation type="submission" date="2016-04" db="EMBL/GenBank/DDBJ databases">
        <authorList>
            <person name="Nguyen H.D."/>
            <person name="Kesanakurti P."/>
            <person name="Cullis J."/>
            <person name="Levesque C.A."/>
            <person name="Hambleton S."/>
        </authorList>
    </citation>
    <scope>NUCLEOTIDE SEQUENCE</scope>
    <source>
        <strain evidence="1">DAOMC 238032</strain>
    </source>
</reference>
<evidence type="ECO:0000313" key="1">
    <source>
        <dbReference type="EMBL" id="KAE8246056.1"/>
    </source>
</evidence>
<dbReference type="InterPro" id="IPR000477">
    <property type="entry name" value="RT_dom"/>
</dbReference>
<sequence>MESIDTGIPQGSPVSPILFLIFMGPLFKLFGPQSPVPELRNVRMIGYIDDGLLYTASPSMAENCRTLATAYHEADTWATNNGLSFDDQKRELTHFPPPRQQPETFPAIELQGVEVVPTPPDQTVRWLGFHFDPKLSFVRHCQISSARARKAAQCMRMLVST</sequence>
<name>A0A177TRU7_9BASI</name>
<comment type="caution">
    <text evidence="1">The sequence shown here is derived from an EMBL/GenBank/DDBJ whole genome shotgun (WGS) entry which is preliminary data.</text>
</comment>
<evidence type="ECO:0000313" key="2">
    <source>
        <dbReference type="Proteomes" id="UP000077671"/>
    </source>
</evidence>
<dbReference type="AlphaFoldDB" id="A0A177TRU7"/>
<dbReference type="EMBL" id="LWDD02001703">
    <property type="protein sequence ID" value="KAE8246056.1"/>
    <property type="molecule type" value="Genomic_DNA"/>
</dbReference>
<protein>
    <submittedName>
        <fullName evidence="1">Uncharacterized protein</fullName>
    </submittedName>
</protein>
<dbReference type="PROSITE" id="PS50878">
    <property type="entry name" value="RT_POL"/>
    <property type="match status" value="1"/>
</dbReference>
<proteinExistence type="predicted"/>
<accession>A0A177TRU7</accession>
<gene>
    <name evidence="1" type="ORF">A4X03_0g7345</name>
</gene>
<dbReference type="Pfam" id="PF00078">
    <property type="entry name" value="RVT_1"/>
    <property type="match status" value="1"/>
</dbReference>
<dbReference type="PANTHER" id="PTHR33481">
    <property type="entry name" value="REVERSE TRANSCRIPTASE"/>
    <property type="match status" value="1"/>
</dbReference>
<dbReference type="InterPro" id="IPR043502">
    <property type="entry name" value="DNA/RNA_pol_sf"/>
</dbReference>